<evidence type="ECO:0000313" key="1">
    <source>
        <dbReference type="EMBL" id="OAT22809.1"/>
    </source>
</evidence>
<name>A0A198FEI2_9GAMM</name>
<dbReference type="OrthoDB" id="6624462at2"/>
<dbReference type="AlphaFoldDB" id="A0A198FEI2"/>
<gene>
    <name evidence="1" type="ORF">M983_2858</name>
</gene>
<accession>A0A198FEI2</accession>
<sequence length="114" mass="12615">MITKNFKVNSLANSYATAIYHDVTTRNGGDWFSMKVGNKAIEVAVTDGVKGIRMLVDSYLLEALKQTYPLWEAVAISLIEQCVINGYITGYGREVWQGMINDMGNTLADKGAFQ</sequence>
<organism evidence="1 2">
    <name type="scientific">Proteus myxofaciens ATCC 19692</name>
    <dbReference type="NCBI Taxonomy" id="1354337"/>
    <lineage>
        <taxon>Bacteria</taxon>
        <taxon>Pseudomonadati</taxon>
        <taxon>Pseudomonadota</taxon>
        <taxon>Gammaproteobacteria</taxon>
        <taxon>Enterobacterales</taxon>
        <taxon>Morganellaceae</taxon>
        <taxon>Proteus</taxon>
    </lineage>
</organism>
<keyword evidence="2" id="KW-1185">Reference proteome</keyword>
<dbReference type="EMBL" id="LXEN01000146">
    <property type="protein sequence ID" value="OAT22809.1"/>
    <property type="molecule type" value="Genomic_DNA"/>
</dbReference>
<comment type="caution">
    <text evidence="1">The sequence shown here is derived from an EMBL/GenBank/DDBJ whole genome shotgun (WGS) entry which is preliminary data.</text>
</comment>
<reference evidence="1 2" key="1">
    <citation type="submission" date="2016-04" db="EMBL/GenBank/DDBJ databases">
        <title>ATOL: Assembling a taxonomically balanced genome-scale reconstruction of the evolutionary history of the Enterobacteriaceae.</title>
        <authorList>
            <person name="Plunkett G.III."/>
            <person name="Neeno-Eckwall E.C."/>
            <person name="Glasner J.D."/>
            <person name="Perna N.T."/>
        </authorList>
    </citation>
    <scope>NUCLEOTIDE SEQUENCE [LARGE SCALE GENOMIC DNA]</scope>
    <source>
        <strain evidence="1 2">ATCC 19692</strain>
    </source>
</reference>
<evidence type="ECO:0008006" key="3">
    <source>
        <dbReference type="Google" id="ProtNLM"/>
    </source>
</evidence>
<proteinExistence type="predicted"/>
<dbReference type="STRING" id="1354337.M983_2858"/>
<protein>
    <recommendedName>
        <fullName evidence="3">Prophage protein</fullName>
    </recommendedName>
</protein>
<dbReference type="Proteomes" id="UP000094023">
    <property type="component" value="Unassembled WGS sequence"/>
</dbReference>
<dbReference type="PATRIC" id="fig|1354337.4.peg.2934"/>
<dbReference type="RefSeq" id="WP_066752453.1">
    <property type="nucleotide sequence ID" value="NZ_LXEN01000146.1"/>
</dbReference>
<evidence type="ECO:0000313" key="2">
    <source>
        <dbReference type="Proteomes" id="UP000094023"/>
    </source>
</evidence>